<sequence length="131" mass="14595">MNIRIPERRESTLTKLEDPVKSHLLAAFEEAPDEAWIEQLVSALQTRLSRRTQRAVRMTAWISAVGFLSPLALFIAFLMSPYWRVTTSVMTIAPHALALKSGALPLLGDFALIAFCALLTLFAVRLVRVST</sequence>
<evidence type="ECO:0000313" key="2">
    <source>
        <dbReference type="EMBL" id="KUO97414.1"/>
    </source>
</evidence>
<dbReference type="Proteomes" id="UP000053557">
    <property type="component" value="Unassembled WGS sequence"/>
</dbReference>
<comment type="caution">
    <text evidence="2">The sequence shown here is derived from an EMBL/GenBank/DDBJ whole genome shotgun (WGS) entry which is preliminary data.</text>
</comment>
<dbReference type="EMBL" id="LPVJ01000001">
    <property type="protein sequence ID" value="KUO97414.1"/>
    <property type="molecule type" value="Genomic_DNA"/>
</dbReference>
<proteinExistence type="predicted"/>
<keyword evidence="1" id="KW-1133">Transmembrane helix</keyword>
<dbReference type="OrthoDB" id="9917745at2"/>
<feature type="transmembrane region" description="Helical" evidence="1">
    <location>
        <begin position="60"/>
        <end position="83"/>
    </location>
</feature>
<accession>A0A124IWH3</accession>
<protein>
    <submittedName>
        <fullName evidence="2">Uncharacterized protein</fullName>
    </submittedName>
</protein>
<feature type="transmembrane region" description="Helical" evidence="1">
    <location>
        <begin position="103"/>
        <end position="127"/>
    </location>
</feature>
<dbReference type="AlphaFoldDB" id="A0A124IWH3"/>
<dbReference type="RefSeq" id="WP_067710949.1">
    <property type="nucleotide sequence ID" value="NZ_LPVJ01000001.1"/>
</dbReference>
<evidence type="ECO:0000256" key="1">
    <source>
        <dbReference type="SAM" id="Phobius"/>
    </source>
</evidence>
<name>A0A124IWH3_9BACL</name>
<keyword evidence="1" id="KW-0812">Transmembrane</keyword>
<keyword evidence="1" id="KW-0472">Membrane</keyword>
<evidence type="ECO:0000313" key="3">
    <source>
        <dbReference type="Proteomes" id="UP000053557"/>
    </source>
</evidence>
<gene>
    <name evidence="2" type="ORF">ATW55_05995</name>
</gene>
<organism evidence="2 3">
    <name type="scientific">Ferroacidibacillus organovorans</name>
    <dbReference type="NCBI Taxonomy" id="1765683"/>
    <lineage>
        <taxon>Bacteria</taxon>
        <taxon>Bacillati</taxon>
        <taxon>Bacillota</taxon>
        <taxon>Bacilli</taxon>
        <taxon>Bacillales</taxon>
        <taxon>Alicyclobacillaceae</taxon>
        <taxon>Ferroacidibacillus</taxon>
    </lineage>
</organism>
<keyword evidence="3" id="KW-1185">Reference proteome</keyword>
<reference evidence="2 3" key="1">
    <citation type="submission" date="2015-12" db="EMBL/GenBank/DDBJ databases">
        <title>Draft genome sequence of Acidibacillus ferrooxidans ITV001, isolated from a chalcopyrite acid mine drainage site in Brazil.</title>
        <authorList>
            <person name="Dall'Agnol H."/>
            <person name="Nancucheo I."/>
            <person name="Johnson B."/>
            <person name="Oliveira R."/>
            <person name="Leite L."/>
            <person name="Pylro V."/>
            <person name="Nunes G.L."/>
            <person name="Tzotzos G."/>
            <person name="Fernandes G.R."/>
            <person name="Dutra J."/>
            <person name="Orellana S.C."/>
            <person name="Oliveira G."/>
        </authorList>
    </citation>
    <scope>NUCLEOTIDE SEQUENCE [LARGE SCALE GENOMIC DNA]</scope>
    <source>
        <strain evidence="3">ITV01</strain>
    </source>
</reference>